<dbReference type="EMBL" id="QSCI01000042">
    <property type="protein sequence ID" value="RGX93602.1"/>
    <property type="molecule type" value="Genomic_DNA"/>
</dbReference>
<dbReference type="Proteomes" id="UP000285604">
    <property type="component" value="Unassembled WGS sequence"/>
</dbReference>
<reference evidence="1 2" key="1">
    <citation type="submission" date="2018-08" db="EMBL/GenBank/DDBJ databases">
        <title>A genome reference for cultivated species of the human gut microbiota.</title>
        <authorList>
            <person name="Zou Y."/>
            <person name="Xue W."/>
            <person name="Luo G."/>
        </authorList>
    </citation>
    <scope>NUCLEOTIDE SEQUENCE [LARGE SCALE GENOMIC DNA]</scope>
    <source>
        <strain evidence="1 2">OF03-3</strain>
    </source>
</reference>
<proteinExistence type="predicted"/>
<evidence type="ECO:0000313" key="1">
    <source>
        <dbReference type="EMBL" id="RGX93602.1"/>
    </source>
</evidence>
<sequence length="73" mass="8189">MNVTGCNAFASARFGSHDETISTSTFMIDAAKIHSFLFHSYAICDNCVDSGNKVGENYIFMPYLEIRRNISEE</sequence>
<organism evidence="1 2">
    <name type="scientific">Segatella copri</name>
    <dbReference type="NCBI Taxonomy" id="165179"/>
    <lineage>
        <taxon>Bacteria</taxon>
        <taxon>Pseudomonadati</taxon>
        <taxon>Bacteroidota</taxon>
        <taxon>Bacteroidia</taxon>
        <taxon>Bacteroidales</taxon>
        <taxon>Prevotellaceae</taxon>
        <taxon>Segatella</taxon>
    </lineage>
</organism>
<comment type="caution">
    <text evidence="1">The sequence shown here is derived from an EMBL/GenBank/DDBJ whole genome shotgun (WGS) entry which is preliminary data.</text>
</comment>
<evidence type="ECO:0000313" key="2">
    <source>
        <dbReference type="Proteomes" id="UP000285604"/>
    </source>
</evidence>
<accession>A0AA92WE98</accession>
<gene>
    <name evidence="1" type="ORF">DXA63_09775</name>
</gene>
<name>A0AA92WE98_9BACT</name>
<dbReference type="AlphaFoldDB" id="A0AA92WE98"/>
<protein>
    <submittedName>
        <fullName evidence="1">Uncharacterized protein</fullName>
    </submittedName>
</protein>